<comment type="caution">
    <text evidence="2">The sequence shown here is derived from an EMBL/GenBank/DDBJ whole genome shotgun (WGS) entry which is preliminary data.</text>
</comment>
<evidence type="ECO:0000313" key="2">
    <source>
        <dbReference type="EMBL" id="GIQ63633.1"/>
    </source>
</evidence>
<gene>
    <name evidence="2" type="ORF">PACILC2_22010</name>
</gene>
<dbReference type="Proteomes" id="UP000680304">
    <property type="component" value="Unassembled WGS sequence"/>
</dbReference>
<name>A0ABQ4N5Z7_9BACL</name>
<protein>
    <recommendedName>
        <fullName evidence="1">Thoeris anti-defense 2-like domain-containing protein</fullName>
    </recommendedName>
</protein>
<keyword evidence="3" id="KW-1185">Reference proteome</keyword>
<feature type="domain" description="Thoeris anti-defense 2-like" evidence="1">
    <location>
        <begin position="1"/>
        <end position="76"/>
    </location>
</feature>
<reference evidence="2 3" key="1">
    <citation type="submission" date="2021-04" db="EMBL/GenBank/DDBJ databases">
        <title>Draft genome sequence of Paenibacillus cisolokensis, LC2-13A.</title>
        <authorList>
            <person name="Uke A."/>
            <person name="Chhe C."/>
            <person name="Baramee S."/>
            <person name="Kosugi A."/>
        </authorList>
    </citation>
    <scope>NUCLEOTIDE SEQUENCE [LARGE SCALE GENOMIC DNA]</scope>
    <source>
        <strain evidence="2 3">LC2-13A</strain>
    </source>
</reference>
<accession>A0ABQ4N5Z7</accession>
<dbReference type="RefSeq" id="WP_213528720.1">
    <property type="nucleotide sequence ID" value="NZ_BOVJ01000067.1"/>
</dbReference>
<sequence>MNFSQALEALKQDKKVARSGWNGKGMWLILVRAWTTWKVDLDVYLPMSWIGMKTADNKFVPWVASQTDLLAEDWLVIEE</sequence>
<dbReference type="InterPro" id="IPR021361">
    <property type="entry name" value="Tad2-like_dom"/>
</dbReference>
<organism evidence="2 3">
    <name type="scientific">Paenibacillus cisolokensis</name>
    <dbReference type="NCBI Taxonomy" id="1658519"/>
    <lineage>
        <taxon>Bacteria</taxon>
        <taxon>Bacillati</taxon>
        <taxon>Bacillota</taxon>
        <taxon>Bacilli</taxon>
        <taxon>Bacillales</taxon>
        <taxon>Paenibacillaceae</taxon>
        <taxon>Paenibacillus</taxon>
    </lineage>
</organism>
<proteinExistence type="predicted"/>
<dbReference type="EMBL" id="BOVJ01000067">
    <property type="protein sequence ID" value="GIQ63633.1"/>
    <property type="molecule type" value="Genomic_DNA"/>
</dbReference>
<evidence type="ECO:0000259" key="1">
    <source>
        <dbReference type="Pfam" id="PF11195"/>
    </source>
</evidence>
<dbReference type="Pfam" id="PF11195">
    <property type="entry name" value="Tad2-like"/>
    <property type="match status" value="1"/>
</dbReference>
<evidence type="ECO:0000313" key="3">
    <source>
        <dbReference type="Proteomes" id="UP000680304"/>
    </source>
</evidence>